<sequence>MTNIPLPIQKKLESSLSMPKWVSNATQIKVETTKAFQQLPDHTIIIKTPFERFPVDETKSAPISEVIVKLGRPKGNGYLWDVYEATIQDPNTGNSLNNVVAKYTLPFTFGGLEYYDDWPSEDQSKQGIAFEAITREHEMYTEHLVDLQGTDIPIHYGTFKNSKRKAFCMILEDVGKPIGKIPALWTLTEPEK</sequence>
<dbReference type="RefSeq" id="XP_066072954.1">
    <property type="nucleotide sequence ID" value="XM_066216857.1"/>
</dbReference>
<accession>A0AAX4JL95</accession>
<dbReference type="EMBL" id="CP144098">
    <property type="protein sequence ID" value="WWC86191.1"/>
    <property type="molecule type" value="Genomic_DNA"/>
</dbReference>
<keyword evidence="2" id="KW-1185">Reference proteome</keyword>
<gene>
    <name evidence="1" type="ORF">L201_001064</name>
</gene>
<evidence type="ECO:0000313" key="1">
    <source>
        <dbReference type="EMBL" id="WWC86191.1"/>
    </source>
</evidence>
<proteinExistence type="predicted"/>
<dbReference type="Proteomes" id="UP001355207">
    <property type="component" value="Chromosome 1"/>
</dbReference>
<reference evidence="1 2" key="1">
    <citation type="submission" date="2024-01" db="EMBL/GenBank/DDBJ databases">
        <title>Comparative genomics of Cryptococcus and Kwoniella reveals pathogenesis evolution and contrasting modes of karyotype evolution via chromosome fusion or intercentromeric recombination.</title>
        <authorList>
            <person name="Coelho M.A."/>
            <person name="David-Palma M."/>
            <person name="Shea T."/>
            <person name="Bowers K."/>
            <person name="McGinley-Smith S."/>
            <person name="Mohammad A.W."/>
            <person name="Gnirke A."/>
            <person name="Yurkov A.M."/>
            <person name="Nowrousian M."/>
            <person name="Sun S."/>
            <person name="Cuomo C.A."/>
            <person name="Heitman J."/>
        </authorList>
    </citation>
    <scope>NUCLEOTIDE SEQUENCE [LARGE SCALE GENOMIC DNA]</scope>
    <source>
        <strain evidence="1 2">CBS 6074</strain>
    </source>
</reference>
<name>A0AAX4JL95_9TREE</name>
<dbReference type="GeneID" id="91091736"/>
<protein>
    <submittedName>
        <fullName evidence="1">Uncharacterized protein</fullName>
    </submittedName>
</protein>
<organism evidence="1 2">
    <name type="scientific">Kwoniella dendrophila CBS 6074</name>
    <dbReference type="NCBI Taxonomy" id="1295534"/>
    <lineage>
        <taxon>Eukaryota</taxon>
        <taxon>Fungi</taxon>
        <taxon>Dikarya</taxon>
        <taxon>Basidiomycota</taxon>
        <taxon>Agaricomycotina</taxon>
        <taxon>Tremellomycetes</taxon>
        <taxon>Tremellales</taxon>
        <taxon>Cryptococcaceae</taxon>
        <taxon>Kwoniella</taxon>
    </lineage>
</organism>
<dbReference type="AlphaFoldDB" id="A0AAX4JL95"/>
<evidence type="ECO:0000313" key="2">
    <source>
        <dbReference type="Proteomes" id="UP001355207"/>
    </source>
</evidence>